<evidence type="ECO:0000256" key="1">
    <source>
        <dbReference type="SAM" id="MobiDB-lite"/>
    </source>
</evidence>
<dbReference type="Proteomes" id="UP000569914">
    <property type="component" value="Unassembled WGS sequence"/>
</dbReference>
<evidence type="ECO:0000313" key="4">
    <source>
        <dbReference type="Proteomes" id="UP000569914"/>
    </source>
</evidence>
<dbReference type="Pfam" id="PF00496">
    <property type="entry name" value="SBP_bac_5"/>
    <property type="match status" value="1"/>
</dbReference>
<dbReference type="InterPro" id="IPR000914">
    <property type="entry name" value="SBP_5_dom"/>
</dbReference>
<evidence type="ECO:0000313" key="3">
    <source>
        <dbReference type="EMBL" id="NYE69671.1"/>
    </source>
</evidence>
<feature type="compositionally biased region" description="Basic residues" evidence="1">
    <location>
        <begin position="123"/>
        <end position="132"/>
    </location>
</feature>
<comment type="caution">
    <text evidence="3">The sequence shown here is derived from an EMBL/GenBank/DDBJ whole genome shotgun (WGS) entry which is preliminary data.</text>
</comment>
<accession>A0A7Y9I3P3</accession>
<gene>
    <name evidence="3" type="ORF">BKA15_001000</name>
</gene>
<sequence>METKADWHRNPECPTMLGWHCKTFDNNSGVVLERNPYYWCVMPNGDQLPYLDEIRFTLISDPQAGLLQVQQGSVDYCHGPFNQIALTDVETLRSGATEAGAEVPAGRIARVQPGRGPQGGLFQHRRTDHGNP</sequence>
<keyword evidence="4" id="KW-1185">Reference proteome</keyword>
<dbReference type="Gene3D" id="3.40.190.10">
    <property type="entry name" value="Periplasmic binding protein-like II"/>
    <property type="match status" value="1"/>
</dbReference>
<reference evidence="3 4" key="1">
    <citation type="submission" date="2020-07" db="EMBL/GenBank/DDBJ databases">
        <title>Sequencing the genomes of 1000 actinobacteria strains.</title>
        <authorList>
            <person name="Klenk H.-P."/>
        </authorList>
    </citation>
    <scope>NUCLEOTIDE SEQUENCE [LARGE SCALE GENOMIC DNA]</scope>
    <source>
        <strain evidence="3 4">DSM 22083</strain>
    </source>
</reference>
<protein>
    <submittedName>
        <fullName evidence="3">ABC-type transport system substrate-binding protein</fullName>
    </submittedName>
</protein>
<dbReference type="AlphaFoldDB" id="A0A7Y9I3P3"/>
<dbReference type="SUPFAM" id="SSF53850">
    <property type="entry name" value="Periplasmic binding protein-like II"/>
    <property type="match status" value="1"/>
</dbReference>
<evidence type="ECO:0000259" key="2">
    <source>
        <dbReference type="Pfam" id="PF00496"/>
    </source>
</evidence>
<proteinExistence type="predicted"/>
<feature type="domain" description="Solute-binding protein family 5" evidence="2">
    <location>
        <begin position="20"/>
        <end position="85"/>
    </location>
</feature>
<feature type="region of interest" description="Disordered" evidence="1">
    <location>
        <begin position="98"/>
        <end position="132"/>
    </location>
</feature>
<name>A0A7Y9I3P3_9ACTN</name>
<organism evidence="3 4">
    <name type="scientific">Microlunatus parietis</name>
    <dbReference type="NCBI Taxonomy" id="682979"/>
    <lineage>
        <taxon>Bacteria</taxon>
        <taxon>Bacillati</taxon>
        <taxon>Actinomycetota</taxon>
        <taxon>Actinomycetes</taxon>
        <taxon>Propionibacteriales</taxon>
        <taxon>Propionibacteriaceae</taxon>
        <taxon>Microlunatus</taxon>
    </lineage>
</organism>
<dbReference type="EMBL" id="JACCBU010000001">
    <property type="protein sequence ID" value="NYE69671.1"/>
    <property type="molecule type" value="Genomic_DNA"/>
</dbReference>